<name>A0A8H5B8W1_9AGAR</name>
<dbReference type="AlphaFoldDB" id="A0A8H5B8W1"/>
<proteinExistence type="predicted"/>
<dbReference type="Proteomes" id="UP000567179">
    <property type="component" value="Unassembled WGS sequence"/>
</dbReference>
<dbReference type="SUPFAM" id="SSF53335">
    <property type="entry name" value="S-adenosyl-L-methionine-dependent methyltransferases"/>
    <property type="match status" value="1"/>
</dbReference>
<dbReference type="OrthoDB" id="276151at2759"/>
<dbReference type="InterPro" id="IPR008854">
    <property type="entry name" value="TPMT"/>
</dbReference>
<sequence>MTSDAGLQPKDIVKHDDLTTWELAWTKGVTPWDAGDVQPSLREAIEASGIEFPKSGRALVPGCGSGYDMPYISSQLGFEAIGLDVAETAIKNANESIRKAKENHPNISASIETMDFFKYDPPADKLFDLIYDHTFFVAIPPYMRGDWGRQMGKLVKPGGVLITVAFPLRPFDETGPPYYVLPEHYDAPLGEHFDKVVDKVPDKSSASHEGKERLLIWKRK</sequence>
<dbReference type="PANTHER" id="PTHR32183">
    <property type="match status" value="1"/>
</dbReference>
<organism evidence="5 6">
    <name type="scientific">Psilocybe cf. subviscida</name>
    <dbReference type="NCBI Taxonomy" id="2480587"/>
    <lineage>
        <taxon>Eukaryota</taxon>
        <taxon>Fungi</taxon>
        <taxon>Dikarya</taxon>
        <taxon>Basidiomycota</taxon>
        <taxon>Agaricomycotina</taxon>
        <taxon>Agaricomycetes</taxon>
        <taxon>Agaricomycetidae</taxon>
        <taxon>Agaricales</taxon>
        <taxon>Agaricineae</taxon>
        <taxon>Strophariaceae</taxon>
        <taxon>Psilocybe</taxon>
    </lineage>
</organism>
<dbReference type="PANTHER" id="PTHR32183:SF6">
    <property type="entry name" value="CYSTEINE SULFINATE DESULFINASE_CYSTEINE DESULFURASE AND RELATED ENZYMES"/>
    <property type="match status" value="1"/>
</dbReference>
<evidence type="ECO:0000256" key="2">
    <source>
        <dbReference type="ARBA" id="ARBA00022603"/>
    </source>
</evidence>
<evidence type="ECO:0000256" key="3">
    <source>
        <dbReference type="ARBA" id="ARBA00022679"/>
    </source>
</evidence>
<evidence type="ECO:0000256" key="4">
    <source>
        <dbReference type="ARBA" id="ARBA00022691"/>
    </source>
</evidence>
<dbReference type="GO" id="GO:0008757">
    <property type="term" value="F:S-adenosylmethionine-dependent methyltransferase activity"/>
    <property type="evidence" value="ECO:0007669"/>
    <property type="project" value="InterPro"/>
</dbReference>
<evidence type="ECO:0008006" key="7">
    <source>
        <dbReference type="Google" id="ProtNLM"/>
    </source>
</evidence>
<dbReference type="InterPro" id="IPR029063">
    <property type="entry name" value="SAM-dependent_MTases_sf"/>
</dbReference>
<keyword evidence="1" id="KW-0597">Phosphoprotein</keyword>
<gene>
    <name evidence="5" type="ORF">D9619_010945</name>
</gene>
<keyword evidence="6" id="KW-1185">Reference proteome</keyword>
<keyword evidence="4" id="KW-0949">S-adenosyl-L-methionine</keyword>
<keyword evidence="3" id="KW-0808">Transferase</keyword>
<evidence type="ECO:0000313" key="5">
    <source>
        <dbReference type="EMBL" id="KAF5318782.1"/>
    </source>
</evidence>
<dbReference type="Pfam" id="PF05724">
    <property type="entry name" value="TPMT"/>
    <property type="match status" value="1"/>
</dbReference>
<dbReference type="GO" id="GO:0032259">
    <property type="term" value="P:methylation"/>
    <property type="evidence" value="ECO:0007669"/>
    <property type="project" value="UniProtKB-KW"/>
</dbReference>
<dbReference type="PROSITE" id="PS51585">
    <property type="entry name" value="SAM_MT_TPMT"/>
    <property type="match status" value="1"/>
</dbReference>
<protein>
    <recommendedName>
        <fullName evidence="7">Thiol methyltransferase 1</fullName>
    </recommendedName>
</protein>
<reference evidence="5 6" key="1">
    <citation type="journal article" date="2020" name="ISME J.">
        <title>Uncovering the hidden diversity of litter-decomposition mechanisms in mushroom-forming fungi.</title>
        <authorList>
            <person name="Floudas D."/>
            <person name="Bentzer J."/>
            <person name="Ahren D."/>
            <person name="Johansson T."/>
            <person name="Persson P."/>
            <person name="Tunlid A."/>
        </authorList>
    </citation>
    <scope>NUCLEOTIDE SEQUENCE [LARGE SCALE GENOMIC DNA]</scope>
    <source>
        <strain evidence="5 6">CBS 101986</strain>
    </source>
</reference>
<dbReference type="CDD" id="cd02440">
    <property type="entry name" value="AdoMet_MTases"/>
    <property type="match status" value="1"/>
</dbReference>
<comment type="caution">
    <text evidence="5">The sequence shown here is derived from an EMBL/GenBank/DDBJ whole genome shotgun (WGS) entry which is preliminary data.</text>
</comment>
<dbReference type="EMBL" id="JAACJJ010000030">
    <property type="protein sequence ID" value="KAF5318782.1"/>
    <property type="molecule type" value="Genomic_DNA"/>
</dbReference>
<dbReference type="Gene3D" id="3.40.50.150">
    <property type="entry name" value="Vaccinia Virus protein VP39"/>
    <property type="match status" value="1"/>
</dbReference>
<accession>A0A8H5B8W1</accession>
<evidence type="ECO:0000256" key="1">
    <source>
        <dbReference type="ARBA" id="ARBA00022553"/>
    </source>
</evidence>
<evidence type="ECO:0000313" key="6">
    <source>
        <dbReference type="Proteomes" id="UP000567179"/>
    </source>
</evidence>
<keyword evidence="2" id="KW-0489">Methyltransferase</keyword>